<feature type="transmembrane region" description="Helical" evidence="7">
    <location>
        <begin position="94"/>
        <end position="116"/>
    </location>
</feature>
<evidence type="ECO:0000256" key="4">
    <source>
        <dbReference type="ARBA" id="ARBA00022989"/>
    </source>
</evidence>
<organism evidence="9 10">
    <name type="scientific">Streptomyces lucensis JCM 4490</name>
    <dbReference type="NCBI Taxonomy" id="1306176"/>
    <lineage>
        <taxon>Bacteria</taxon>
        <taxon>Bacillati</taxon>
        <taxon>Actinomycetota</taxon>
        <taxon>Actinomycetes</taxon>
        <taxon>Kitasatosporales</taxon>
        <taxon>Streptomycetaceae</taxon>
        <taxon>Streptomyces</taxon>
    </lineage>
</organism>
<dbReference type="GO" id="GO:1902600">
    <property type="term" value="P:proton transmembrane transport"/>
    <property type="evidence" value="ECO:0007669"/>
    <property type="project" value="InterPro"/>
</dbReference>
<keyword evidence="2" id="KW-0813">Transport</keyword>
<reference evidence="9" key="1">
    <citation type="journal article" date="2014" name="Int. J. Syst. Evol. Microbiol.">
        <title>Complete genome sequence of Corynebacterium casei LMG S-19264T (=DSM 44701T), isolated from a smear-ripened cheese.</title>
        <authorList>
            <consortium name="US DOE Joint Genome Institute (JGI-PGF)"/>
            <person name="Walter F."/>
            <person name="Albersmeier A."/>
            <person name="Kalinowski J."/>
            <person name="Ruckert C."/>
        </authorList>
    </citation>
    <scope>NUCLEOTIDE SEQUENCE</scope>
    <source>
        <strain evidence="9">JCM 4490</strain>
    </source>
</reference>
<dbReference type="PANTHER" id="PTHR32468">
    <property type="entry name" value="CATION/H + ANTIPORTER"/>
    <property type="match status" value="1"/>
</dbReference>
<feature type="transmembrane region" description="Helical" evidence="7">
    <location>
        <begin position="255"/>
        <end position="274"/>
    </location>
</feature>
<feature type="transmembrane region" description="Helical" evidence="7">
    <location>
        <begin position="128"/>
        <end position="144"/>
    </location>
</feature>
<feature type="transmembrane region" description="Helical" evidence="7">
    <location>
        <begin position="59"/>
        <end position="82"/>
    </location>
</feature>
<sequence length="469" mass="48730">MADDLRLAPPVRRGRTRQVYVLLVLVPAVLVVAVLRLGGTVTGTGDAAGGADRAHTPSGAFAALLLALPVMLLACHLTASAFRRLGQPAVIGEIVAGILLGPSLLGLLWPSGYHWLFPARLTAPIDNLAQLGLVSFMFMVGHELDLGAVRGRGRAVLAISHVGVAVPLLAGALLALGMYGTYAPDGMDFTAFGLFVAVAMSITAFPVLARIIAERRSADLPAGPVALSCAAVGDITAWCLLAVVVAVAGHTPPFGVVRILVLTALFCALLHLVVRPLLERTLSARPWSRGSVLPVLFSGILLCALATDEIGIHAIFGPFLLGAVTPRGCAPVEWAVARLRSVTEALLLPLFFVFSGLRTSIGLLGGPQAWCWCLAVVLTATVAKWGSSTLAARGCGLGWEDSLSIGALMNCRGLTELVVLNIGLDLGVITPTVFTMFVVMALVSTMLTAPALALIARLSPGPRAGPCPR</sequence>
<keyword evidence="5" id="KW-0406">Ion transport</keyword>
<feature type="transmembrane region" description="Helical" evidence="7">
    <location>
        <begin position="295"/>
        <end position="316"/>
    </location>
</feature>
<feature type="transmembrane region" description="Helical" evidence="7">
    <location>
        <begin position="191"/>
        <end position="213"/>
    </location>
</feature>
<dbReference type="Pfam" id="PF00999">
    <property type="entry name" value="Na_H_Exchanger"/>
    <property type="match status" value="1"/>
</dbReference>
<dbReference type="PANTHER" id="PTHR32468:SF0">
    <property type="entry name" value="K(+)_H(+) ANTIPORTER 1"/>
    <property type="match status" value="1"/>
</dbReference>
<evidence type="ECO:0000259" key="8">
    <source>
        <dbReference type="Pfam" id="PF00999"/>
    </source>
</evidence>
<evidence type="ECO:0000256" key="5">
    <source>
        <dbReference type="ARBA" id="ARBA00023065"/>
    </source>
</evidence>
<keyword evidence="10" id="KW-1185">Reference proteome</keyword>
<feature type="transmembrane region" description="Helical" evidence="7">
    <location>
        <begin position="20"/>
        <end position="39"/>
    </location>
</feature>
<comment type="caution">
    <text evidence="9">The sequence shown here is derived from an EMBL/GenBank/DDBJ whole genome shotgun (WGS) entry which is preliminary data.</text>
</comment>
<protein>
    <recommendedName>
        <fullName evidence="8">Cation/H+ exchanger transmembrane domain-containing protein</fullName>
    </recommendedName>
</protein>
<dbReference type="RefSeq" id="WP_190014476.1">
    <property type="nucleotide sequence ID" value="NZ_BMUE01000003.1"/>
</dbReference>
<comment type="subcellular location">
    <subcellularLocation>
        <location evidence="1">Membrane</location>
        <topology evidence="1">Multi-pass membrane protein</topology>
    </subcellularLocation>
</comment>
<dbReference type="InterPro" id="IPR006153">
    <property type="entry name" value="Cation/H_exchanger_TM"/>
</dbReference>
<gene>
    <name evidence="9" type="ORF">GCM10010503_17740</name>
</gene>
<keyword evidence="4 7" id="KW-1133">Transmembrane helix</keyword>
<feature type="domain" description="Cation/H+ exchanger transmembrane" evidence="8">
    <location>
        <begin position="77"/>
        <end position="450"/>
    </location>
</feature>
<dbReference type="InterPro" id="IPR050794">
    <property type="entry name" value="CPA2_transporter"/>
</dbReference>
<evidence type="ECO:0000313" key="10">
    <source>
        <dbReference type="Proteomes" id="UP000620224"/>
    </source>
</evidence>
<reference evidence="9" key="2">
    <citation type="submission" date="2020-09" db="EMBL/GenBank/DDBJ databases">
        <authorList>
            <person name="Sun Q."/>
            <person name="Ohkuma M."/>
        </authorList>
    </citation>
    <scope>NUCLEOTIDE SEQUENCE</scope>
    <source>
        <strain evidence="9">JCM 4490</strain>
    </source>
</reference>
<evidence type="ECO:0000256" key="7">
    <source>
        <dbReference type="SAM" id="Phobius"/>
    </source>
</evidence>
<feature type="transmembrane region" description="Helical" evidence="7">
    <location>
        <begin position="156"/>
        <end position="179"/>
    </location>
</feature>
<evidence type="ECO:0000256" key="2">
    <source>
        <dbReference type="ARBA" id="ARBA00022448"/>
    </source>
</evidence>
<proteinExistence type="predicted"/>
<dbReference type="Proteomes" id="UP000620224">
    <property type="component" value="Unassembled WGS sequence"/>
</dbReference>
<dbReference type="InterPro" id="IPR038770">
    <property type="entry name" value="Na+/solute_symporter_sf"/>
</dbReference>
<accession>A0A918MP55</accession>
<evidence type="ECO:0000256" key="6">
    <source>
        <dbReference type="ARBA" id="ARBA00023136"/>
    </source>
</evidence>
<keyword evidence="3 7" id="KW-0812">Transmembrane</keyword>
<feature type="transmembrane region" description="Helical" evidence="7">
    <location>
        <begin position="369"/>
        <end position="387"/>
    </location>
</feature>
<name>A0A918MP55_9ACTN</name>
<dbReference type="GO" id="GO:0016020">
    <property type="term" value="C:membrane"/>
    <property type="evidence" value="ECO:0007669"/>
    <property type="project" value="UniProtKB-SubCell"/>
</dbReference>
<evidence type="ECO:0000256" key="1">
    <source>
        <dbReference type="ARBA" id="ARBA00004141"/>
    </source>
</evidence>
<dbReference type="AlphaFoldDB" id="A0A918MP55"/>
<keyword evidence="6 7" id="KW-0472">Membrane</keyword>
<evidence type="ECO:0000313" key="9">
    <source>
        <dbReference type="EMBL" id="GGW41924.1"/>
    </source>
</evidence>
<dbReference type="GO" id="GO:0015297">
    <property type="term" value="F:antiporter activity"/>
    <property type="evidence" value="ECO:0007669"/>
    <property type="project" value="InterPro"/>
</dbReference>
<feature type="transmembrane region" description="Helical" evidence="7">
    <location>
        <begin position="225"/>
        <end position="249"/>
    </location>
</feature>
<dbReference type="Gene3D" id="1.20.1530.20">
    <property type="match status" value="1"/>
</dbReference>
<evidence type="ECO:0000256" key="3">
    <source>
        <dbReference type="ARBA" id="ARBA00022692"/>
    </source>
</evidence>
<dbReference type="EMBL" id="BMUE01000003">
    <property type="protein sequence ID" value="GGW41924.1"/>
    <property type="molecule type" value="Genomic_DNA"/>
</dbReference>